<dbReference type="InParanoid" id="A2EBK3"/>
<dbReference type="VEuPathDB" id="TrichDB:TVAGG3_0588300"/>
<gene>
    <name evidence="2" type="ORF">TVAG_481940</name>
</gene>
<dbReference type="EMBL" id="DS113347">
    <property type="protein sequence ID" value="EAY09920.1"/>
    <property type="molecule type" value="Genomic_DNA"/>
</dbReference>
<evidence type="ECO:0000313" key="3">
    <source>
        <dbReference type="Proteomes" id="UP000001542"/>
    </source>
</evidence>
<protein>
    <submittedName>
        <fullName evidence="2">Uncharacterized protein</fullName>
    </submittedName>
</protein>
<organism evidence="2 3">
    <name type="scientific">Trichomonas vaginalis (strain ATCC PRA-98 / G3)</name>
    <dbReference type="NCBI Taxonomy" id="412133"/>
    <lineage>
        <taxon>Eukaryota</taxon>
        <taxon>Metamonada</taxon>
        <taxon>Parabasalia</taxon>
        <taxon>Trichomonadida</taxon>
        <taxon>Trichomonadidae</taxon>
        <taxon>Trichomonas</taxon>
    </lineage>
</organism>
<sequence length="183" mass="20737">MNFYDIYTTLNINPDSQHSLETICEYCKCLNQLESLKQALWKKPSRVQMPGAFPFDEETGKIYDALWKAAQAENYSTIGKVGRWMMKLICPPADDEGMGRFHAKYHEAPEDETRPAPKPQTSTSNYTPSAPSTTNTESVTQQPEPEPSNEGEWQIEESPAREEVLSRNNTESVSRRAASKKDD</sequence>
<reference evidence="2" key="2">
    <citation type="journal article" date="2007" name="Science">
        <title>Draft genome sequence of the sexually transmitted pathogen Trichomonas vaginalis.</title>
        <authorList>
            <person name="Carlton J.M."/>
            <person name="Hirt R.P."/>
            <person name="Silva J.C."/>
            <person name="Delcher A.L."/>
            <person name="Schatz M."/>
            <person name="Zhao Q."/>
            <person name="Wortman J.R."/>
            <person name="Bidwell S.L."/>
            <person name="Alsmark U.C.M."/>
            <person name="Besteiro S."/>
            <person name="Sicheritz-Ponten T."/>
            <person name="Noel C.J."/>
            <person name="Dacks J.B."/>
            <person name="Foster P.G."/>
            <person name="Simillion C."/>
            <person name="Van de Peer Y."/>
            <person name="Miranda-Saavedra D."/>
            <person name="Barton G.J."/>
            <person name="Westrop G.D."/>
            <person name="Mueller S."/>
            <person name="Dessi D."/>
            <person name="Fiori P.L."/>
            <person name="Ren Q."/>
            <person name="Paulsen I."/>
            <person name="Zhang H."/>
            <person name="Bastida-Corcuera F.D."/>
            <person name="Simoes-Barbosa A."/>
            <person name="Brown M.T."/>
            <person name="Hayes R.D."/>
            <person name="Mukherjee M."/>
            <person name="Okumura C.Y."/>
            <person name="Schneider R."/>
            <person name="Smith A.J."/>
            <person name="Vanacova S."/>
            <person name="Villalvazo M."/>
            <person name="Haas B.J."/>
            <person name="Pertea M."/>
            <person name="Feldblyum T.V."/>
            <person name="Utterback T.R."/>
            <person name="Shu C.L."/>
            <person name="Osoegawa K."/>
            <person name="de Jong P.J."/>
            <person name="Hrdy I."/>
            <person name="Horvathova L."/>
            <person name="Zubacova Z."/>
            <person name="Dolezal P."/>
            <person name="Malik S.B."/>
            <person name="Logsdon J.M. Jr."/>
            <person name="Henze K."/>
            <person name="Gupta A."/>
            <person name="Wang C.C."/>
            <person name="Dunne R.L."/>
            <person name="Upcroft J.A."/>
            <person name="Upcroft P."/>
            <person name="White O."/>
            <person name="Salzberg S.L."/>
            <person name="Tang P."/>
            <person name="Chiu C.-H."/>
            <person name="Lee Y.-S."/>
            <person name="Embley T.M."/>
            <person name="Coombs G.H."/>
            <person name="Mottram J.C."/>
            <person name="Tachezy J."/>
            <person name="Fraser-Liggett C.M."/>
            <person name="Johnson P.J."/>
        </authorList>
    </citation>
    <scope>NUCLEOTIDE SEQUENCE [LARGE SCALE GENOMIC DNA]</scope>
    <source>
        <strain evidence="2">G3</strain>
    </source>
</reference>
<feature type="compositionally biased region" description="Polar residues" evidence="1">
    <location>
        <begin position="119"/>
        <end position="143"/>
    </location>
</feature>
<accession>A2EBK3</accession>
<dbReference type="RefSeq" id="XP_001322143.1">
    <property type="nucleotide sequence ID" value="XM_001322108.1"/>
</dbReference>
<keyword evidence="3" id="KW-1185">Reference proteome</keyword>
<evidence type="ECO:0000313" key="2">
    <source>
        <dbReference type="EMBL" id="EAY09920.1"/>
    </source>
</evidence>
<evidence type="ECO:0000256" key="1">
    <source>
        <dbReference type="SAM" id="MobiDB-lite"/>
    </source>
</evidence>
<dbReference type="OrthoDB" id="10399471at2759"/>
<dbReference type="VEuPathDB" id="TrichDB:TVAG_481940"/>
<dbReference type="KEGG" id="tva:4767851"/>
<dbReference type="Proteomes" id="UP000001542">
    <property type="component" value="Unassembled WGS sequence"/>
</dbReference>
<name>A2EBK3_TRIV3</name>
<dbReference type="AlphaFoldDB" id="A2EBK3"/>
<reference evidence="2" key="1">
    <citation type="submission" date="2006-10" db="EMBL/GenBank/DDBJ databases">
        <authorList>
            <person name="Amadeo P."/>
            <person name="Zhao Q."/>
            <person name="Wortman J."/>
            <person name="Fraser-Liggett C."/>
            <person name="Carlton J."/>
        </authorList>
    </citation>
    <scope>NUCLEOTIDE SEQUENCE</scope>
    <source>
        <strain evidence="2">G3</strain>
    </source>
</reference>
<feature type="region of interest" description="Disordered" evidence="1">
    <location>
        <begin position="107"/>
        <end position="183"/>
    </location>
</feature>
<proteinExistence type="predicted"/>